<accession>A0A0B6YV97</accession>
<organism evidence="1">
    <name type="scientific">Arion vulgaris</name>
    <dbReference type="NCBI Taxonomy" id="1028688"/>
    <lineage>
        <taxon>Eukaryota</taxon>
        <taxon>Metazoa</taxon>
        <taxon>Spiralia</taxon>
        <taxon>Lophotrochozoa</taxon>
        <taxon>Mollusca</taxon>
        <taxon>Gastropoda</taxon>
        <taxon>Heterobranchia</taxon>
        <taxon>Euthyneura</taxon>
        <taxon>Panpulmonata</taxon>
        <taxon>Eupulmonata</taxon>
        <taxon>Stylommatophora</taxon>
        <taxon>Helicina</taxon>
        <taxon>Arionoidea</taxon>
        <taxon>Arionidae</taxon>
        <taxon>Arion</taxon>
    </lineage>
</organism>
<dbReference type="AlphaFoldDB" id="A0A0B6YV97"/>
<gene>
    <name evidence="1" type="primary">ORF37186</name>
</gene>
<protein>
    <submittedName>
        <fullName evidence="1">Uncharacterized protein</fullName>
    </submittedName>
</protein>
<name>A0A0B6YV97_9EUPU</name>
<reference evidence="1" key="1">
    <citation type="submission" date="2014-12" db="EMBL/GenBank/DDBJ databases">
        <title>Insight into the proteome of Arion vulgaris.</title>
        <authorList>
            <person name="Aradska J."/>
            <person name="Bulat T."/>
            <person name="Smidak R."/>
            <person name="Sarate P."/>
            <person name="Gangsoo J."/>
            <person name="Sialana F."/>
            <person name="Bilban M."/>
            <person name="Lubec G."/>
        </authorList>
    </citation>
    <scope>NUCLEOTIDE SEQUENCE</scope>
    <source>
        <tissue evidence="1">Skin</tissue>
    </source>
</reference>
<dbReference type="EMBL" id="HACG01012841">
    <property type="protein sequence ID" value="CEK59706.1"/>
    <property type="molecule type" value="Transcribed_RNA"/>
</dbReference>
<evidence type="ECO:0000313" key="1">
    <source>
        <dbReference type="EMBL" id="CEK59706.1"/>
    </source>
</evidence>
<sequence length="73" mass="8522">EVLVIKIPKGSEFPVIQTQTMCIQIIFETSWSFQAPEFSQYEYLVQHAIKFATNDFTYMSSEIMQIGIMDKIH</sequence>
<feature type="non-terminal residue" evidence="1">
    <location>
        <position position="1"/>
    </location>
</feature>
<proteinExistence type="predicted"/>